<accession>A0ABW5B473</accession>
<evidence type="ECO:0000313" key="4">
    <source>
        <dbReference type="Proteomes" id="UP001597344"/>
    </source>
</evidence>
<dbReference type="InterPro" id="IPR011990">
    <property type="entry name" value="TPR-like_helical_dom_sf"/>
</dbReference>
<dbReference type="InterPro" id="IPR019734">
    <property type="entry name" value="TPR_rpt"/>
</dbReference>
<keyword evidence="1" id="KW-0812">Transmembrane</keyword>
<comment type="caution">
    <text evidence="3">The sequence shown here is derived from an EMBL/GenBank/DDBJ whole genome shotgun (WGS) entry which is preliminary data.</text>
</comment>
<dbReference type="PANTHER" id="PTHR10098:SF112">
    <property type="entry name" value="SLR0380 PROTEIN"/>
    <property type="match status" value="1"/>
</dbReference>
<protein>
    <submittedName>
        <fullName evidence="3">CHAT domain-containing protein</fullName>
    </submittedName>
</protein>
<reference evidence="4" key="1">
    <citation type="journal article" date="2019" name="Int. J. Syst. Evol. Microbiol.">
        <title>The Global Catalogue of Microorganisms (GCM) 10K type strain sequencing project: providing services to taxonomists for standard genome sequencing and annotation.</title>
        <authorList>
            <consortium name="The Broad Institute Genomics Platform"/>
            <consortium name="The Broad Institute Genome Sequencing Center for Infectious Disease"/>
            <person name="Wu L."/>
            <person name="Ma J."/>
        </authorList>
    </citation>
    <scope>NUCLEOTIDE SEQUENCE [LARGE SCALE GENOMIC DNA]</scope>
    <source>
        <strain evidence="4">DT92</strain>
    </source>
</reference>
<dbReference type="Proteomes" id="UP001597344">
    <property type="component" value="Unassembled WGS sequence"/>
</dbReference>
<dbReference type="SUPFAM" id="SSF48452">
    <property type="entry name" value="TPR-like"/>
    <property type="match status" value="2"/>
</dbReference>
<keyword evidence="1" id="KW-1133">Transmembrane helix</keyword>
<keyword evidence="4" id="KW-1185">Reference proteome</keyword>
<dbReference type="EMBL" id="JBHUHY010000031">
    <property type="protein sequence ID" value="MFD2188792.1"/>
    <property type="molecule type" value="Genomic_DNA"/>
</dbReference>
<feature type="transmembrane region" description="Helical" evidence="1">
    <location>
        <begin position="907"/>
        <end position="924"/>
    </location>
</feature>
<name>A0ABW5B473_9FLAO</name>
<dbReference type="Gene3D" id="1.25.40.10">
    <property type="entry name" value="Tetratricopeptide repeat domain"/>
    <property type="match status" value="2"/>
</dbReference>
<dbReference type="Pfam" id="PF12770">
    <property type="entry name" value="CHAT"/>
    <property type="match status" value="1"/>
</dbReference>
<dbReference type="SMART" id="SM00028">
    <property type="entry name" value="TPR"/>
    <property type="match status" value="5"/>
</dbReference>
<evidence type="ECO:0000256" key="1">
    <source>
        <dbReference type="SAM" id="Phobius"/>
    </source>
</evidence>
<evidence type="ECO:0000259" key="2">
    <source>
        <dbReference type="Pfam" id="PF12770"/>
    </source>
</evidence>
<organism evidence="3 4">
    <name type="scientific">Aquimarina celericrescens</name>
    <dbReference type="NCBI Taxonomy" id="1964542"/>
    <lineage>
        <taxon>Bacteria</taxon>
        <taxon>Pseudomonadati</taxon>
        <taxon>Bacteroidota</taxon>
        <taxon>Flavobacteriia</taxon>
        <taxon>Flavobacteriales</taxon>
        <taxon>Flavobacteriaceae</taxon>
        <taxon>Aquimarina</taxon>
    </lineage>
</organism>
<keyword evidence="1" id="KW-0472">Membrane</keyword>
<evidence type="ECO:0000313" key="3">
    <source>
        <dbReference type="EMBL" id="MFD2188792.1"/>
    </source>
</evidence>
<dbReference type="RefSeq" id="WP_378321818.1">
    <property type="nucleotide sequence ID" value="NZ_JBHUHY010000031.1"/>
</dbReference>
<gene>
    <name evidence="3" type="ORF">ACFSJT_18465</name>
</gene>
<dbReference type="InterPro" id="IPR024983">
    <property type="entry name" value="CHAT_dom"/>
</dbReference>
<feature type="domain" description="CHAT" evidence="2">
    <location>
        <begin position="626"/>
        <end position="895"/>
    </location>
</feature>
<dbReference type="PANTHER" id="PTHR10098">
    <property type="entry name" value="RAPSYN-RELATED"/>
    <property type="match status" value="1"/>
</dbReference>
<proteinExistence type="predicted"/>
<sequence>MTFKIVLLSTILYFFHFLFCAQEISSDWEIILRSDLVQHQKEKKLDSIINRYQEHSNDSLLERITHKYAIWKYKIGKLNDALKTNQYSFELKKKMYPEDSALLQHGLKNQAFFYFKNNEYAKSIKSYEELLRINSKNVYAADAYSALGKCYLKIGDYYKASLHFDLVRSLLLEKKAYNKLIANNINAAGNDIKLETLSSYNKGIKNLLFADSLAQKINAKASTRYNIKILLGTLHNQEKNLKFKKALDYYNEALGIAKQLKDTGRIAHTLEIIGNLYNTIDPDLAIDYHTKAIDYNHKKDTLQLAISLSNIGFCLEQKELYDKCIKNYDQAIELLLSNKSISELSASSPNTSYLLIILKDLANAFLKQFKSTTNRKSLQQSIKTFLIADRLIDLIRIESKEFRSKLYWRKQSADLYGKAIEACFLAKDTESAFFFMEKNKALLLSEDINNSKIRQSLEIPTKLVEREIQLKKNIYFLENSDRTANTSEDSITIELLNKKRVLKKLQDSIQNSFPKYNPLPIQSTAVSLKEIQKDLDPNTIILEYNISEHEEYGLVSKNTGYTSIHEGSDYGVKLVTKAYVLYISRQDTQFLEIEEASGLKQQVALLVGLASTPFKTKATIYSYNKIANEVYNKLFPTHELKENTKSKKIKIIPDNYLNYLPFEALITSTNNTPKNHYLIEDCEISYAYSNSFLQQTKEFKNKKNNSFLGFAPLNFEKYNMAPLENSIPELSRIKNYFQGKIYTDEAATKEEFLTTLPNYNIIHLATHANALDSISPWIAFSNKKLNLEELYFTKNNADLVVLSGCNTLQGKQETGEGVMSLARGFFHSGAKSVVSSLWSIDDRSTAYIMDQFYKNLRQNQSKSEALRNAKLHYLNNHQLSERSPHFWATFVLLGDASVIHNPSSFSVYWLLSITLILSVLILAYQKFKR</sequence>